<sequence>MEGGTIRYLVLVLAILLLATNVLGKHELEERRRDAKHRHAYAAMMYMGTPRDYEFYVALRVMMRSLAKFQVQADRVVIASSDVPVQWVQAMEKEDGLKVVTVTNLKNPYEFQGGFNPRFKLTMNKLYAWSLFDYDRVVMLDSDNLFLQNTDELFQCGQFCAVFINPCIFHTGLFVLQPSKDVFNNMVHELEIGRRNPDGADQGFLVSYFPDLLDQPLFHPPANGTKVNGTYRLPLGYQMDASYYYLKLKWNVPCGPNSVVTFPSAPWFKPWYWWSWPVLPLGFSWHELRRSNLGYASELPLVLIEAALYISIIIVAKLAKPTCSKLCYNRRPEKCSAFMQAMLKVLVLWSVVATYTVPFFLIPRTAHPLMGWPLYLLGTLSLATVVASFFVLPSLAVLTTWIGLAGCLFVMAYPWYSNGIVRALAVFGYACGAAPFAWASLVKIMDSLQTHLEREPFYPRLGEVAQGTEFSKLY</sequence>
<evidence type="ECO:0000256" key="3">
    <source>
        <dbReference type="SAM" id="SignalP"/>
    </source>
</evidence>
<feature type="signal peptide" evidence="3">
    <location>
        <begin position="1"/>
        <end position="24"/>
    </location>
</feature>
<accession>A0A833VF22</accession>
<keyword evidence="3" id="KW-0732">Signal</keyword>
<dbReference type="OrthoDB" id="2014201at2759"/>
<keyword evidence="5" id="KW-1185">Reference proteome</keyword>
<evidence type="ECO:0000256" key="1">
    <source>
        <dbReference type="ARBA" id="ARBA00023211"/>
    </source>
</evidence>
<keyword evidence="1" id="KW-0464">Manganese</keyword>
<feature type="transmembrane region" description="Helical" evidence="2">
    <location>
        <begin position="422"/>
        <end position="442"/>
    </location>
</feature>
<dbReference type="Gene3D" id="3.90.550.10">
    <property type="entry name" value="Spore Coat Polysaccharide Biosynthesis Protein SpsA, Chain A"/>
    <property type="match status" value="1"/>
</dbReference>
<keyword evidence="2" id="KW-0812">Transmembrane</keyword>
<reference evidence="4" key="1">
    <citation type="submission" date="2020-01" db="EMBL/GenBank/DDBJ databases">
        <title>Genome sequence of Kobresia littledalei, the first chromosome-level genome in the family Cyperaceae.</title>
        <authorList>
            <person name="Qu G."/>
        </authorList>
    </citation>
    <scope>NUCLEOTIDE SEQUENCE</scope>
    <source>
        <strain evidence="4">C.B.Clarke</strain>
        <tissue evidence="4">Leaf</tissue>
    </source>
</reference>
<proteinExistence type="predicted"/>
<keyword evidence="2" id="KW-0472">Membrane</keyword>
<dbReference type="SUPFAM" id="SSF53448">
    <property type="entry name" value="Nucleotide-diphospho-sugar transferases"/>
    <property type="match status" value="1"/>
</dbReference>
<name>A0A833VF22_9POAL</name>
<feature type="chain" id="PRO_5032561360" evidence="3">
    <location>
        <begin position="25"/>
        <end position="474"/>
    </location>
</feature>
<keyword evidence="2" id="KW-1133">Transmembrane helix</keyword>
<feature type="transmembrane region" description="Helical" evidence="2">
    <location>
        <begin position="374"/>
        <end position="392"/>
    </location>
</feature>
<evidence type="ECO:0000313" key="4">
    <source>
        <dbReference type="EMBL" id="KAF3321238.1"/>
    </source>
</evidence>
<evidence type="ECO:0000256" key="2">
    <source>
        <dbReference type="SAM" id="Phobius"/>
    </source>
</evidence>
<dbReference type="InterPro" id="IPR029044">
    <property type="entry name" value="Nucleotide-diphossugar_trans"/>
</dbReference>
<gene>
    <name evidence="4" type="ORF">FCM35_KLT14491</name>
</gene>
<comment type="caution">
    <text evidence="4">The sequence shown here is derived from an EMBL/GenBank/DDBJ whole genome shotgun (WGS) entry which is preliminary data.</text>
</comment>
<dbReference type="GO" id="GO:0016740">
    <property type="term" value="F:transferase activity"/>
    <property type="evidence" value="ECO:0007669"/>
    <property type="project" value="UniProtKB-KW"/>
</dbReference>
<dbReference type="InterPro" id="IPR050587">
    <property type="entry name" value="GNT1/Glycosyltrans_8"/>
</dbReference>
<keyword evidence="4" id="KW-0808">Transferase</keyword>
<dbReference type="PANTHER" id="PTHR11183">
    <property type="entry name" value="GLYCOGENIN SUBFAMILY MEMBER"/>
    <property type="match status" value="1"/>
</dbReference>
<feature type="transmembrane region" description="Helical" evidence="2">
    <location>
        <begin position="341"/>
        <end position="362"/>
    </location>
</feature>
<organism evidence="4 5">
    <name type="scientific">Carex littledalei</name>
    <dbReference type="NCBI Taxonomy" id="544730"/>
    <lineage>
        <taxon>Eukaryota</taxon>
        <taxon>Viridiplantae</taxon>
        <taxon>Streptophyta</taxon>
        <taxon>Embryophyta</taxon>
        <taxon>Tracheophyta</taxon>
        <taxon>Spermatophyta</taxon>
        <taxon>Magnoliopsida</taxon>
        <taxon>Liliopsida</taxon>
        <taxon>Poales</taxon>
        <taxon>Cyperaceae</taxon>
        <taxon>Cyperoideae</taxon>
        <taxon>Cariceae</taxon>
        <taxon>Carex</taxon>
        <taxon>Carex subgen. Euthyceras</taxon>
    </lineage>
</organism>
<feature type="transmembrane region" description="Helical" evidence="2">
    <location>
        <begin position="397"/>
        <end position="416"/>
    </location>
</feature>
<dbReference type="CDD" id="cd02537">
    <property type="entry name" value="GT8_Glycogenin"/>
    <property type="match status" value="1"/>
</dbReference>
<evidence type="ECO:0000313" key="5">
    <source>
        <dbReference type="Proteomes" id="UP000623129"/>
    </source>
</evidence>
<protein>
    <submittedName>
        <fullName evidence="4">Putative glucuronosyltransferase PGSIP8</fullName>
    </submittedName>
</protein>
<dbReference type="AlphaFoldDB" id="A0A833VF22"/>
<dbReference type="EMBL" id="SWLB01000027">
    <property type="protein sequence ID" value="KAF3321238.1"/>
    <property type="molecule type" value="Genomic_DNA"/>
</dbReference>
<dbReference type="Proteomes" id="UP000623129">
    <property type="component" value="Unassembled WGS sequence"/>
</dbReference>